<feature type="transmembrane region" description="Helical" evidence="6">
    <location>
        <begin position="356"/>
        <end position="376"/>
    </location>
</feature>
<dbReference type="EMBL" id="SIXC01000010">
    <property type="protein sequence ID" value="TBH79062.1"/>
    <property type="molecule type" value="Genomic_DNA"/>
</dbReference>
<feature type="transmembrane region" description="Helical" evidence="6">
    <location>
        <begin position="291"/>
        <end position="311"/>
    </location>
</feature>
<evidence type="ECO:0000256" key="3">
    <source>
        <dbReference type="ARBA" id="ARBA00022692"/>
    </source>
</evidence>
<dbReference type="InterPro" id="IPR011701">
    <property type="entry name" value="MFS"/>
</dbReference>
<dbReference type="PANTHER" id="PTHR43124">
    <property type="entry name" value="PURINE EFFLUX PUMP PBUE"/>
    <property type="match status" value="1"/>
</dbReference>
<dbReference type="GO" id="GO:0022857">
    <property type="term" value="F:transmembrane transporter activity"/>
    <property type="evidence" value="ECO:0007669"/>
    <property type="project" value="InterPro"/>
</dbReference>
<accession>A0A6H3FA75</accession>
<keyword evidence="8" id="KW-0813">Transport</keyword>
<dbReference type="InterPro" id="IPR020846">
    <property type="entry name" value="MFS_dom"/>
</dbReference>
<keyword evidence="5 6" id="KW-0472">Membrane</keyword>
<keyword evidence="2" id="KW-1003">Cell membrane</keyword>
<feature type="domain" description="Major facilitator superfamily (MFS) profile" evidence="7">
    <location>
        <begin position="30"/>
        <end position="404"/>
    </location>
</feature>
<keyword evidence="4 6" id="KW-1133">Transmembrane helix</keyword>
<feature type="transmembrane region" description="Helical" evidence="6">
    <location>
        <begin position="180"/>
        <end position="201"/>
    </location>
</feature>
<feature type="transmembrane region" description="Helical" evidence="6">
    <location>
        <begin position="155"/>
        <end position="174"/>
    </location>
</feature>
<comment type="subcellular location">
    <subcellularLocation>
        <location evidence="1">Cell membrane</location>
        <topology evidence="1">Multi-pass membrane protein</topology>
    </subcellularLocation>
</comment>
<organism evidence="8 9">
    <name type="scientific">Desulfovibrio legallii</name>
    <dbReference type="NCBI Taxonomy" id="571438"/>
    <lineage>
        <taxon>Bacteria</taxon>
        <taxon>Pseudomonadati</taxon>
        <taxon>Thermodesulfobacteriota</taxon>
        <taxon>Desulfovibrionia</taxon>
        <taxon>Desulfovibrionales</taxon>
        <taxon>Desulfovibrionaceae</taxon>
        <taxon>Desulfovibrio</taxon>
    </lineage>
</organism>
<dbReference type="AlphaFoldDB" id="A0A6H3FA75"/>
<evidence type="ECO:0000256" key="5">
    <source>
        <dbReference type="ARBA" id="ARBA00023136"/>
    </source>
</evidence>
<feature type="transmembrane region" description="Helical" evidence="6">
    <location>
        <begin position="27"/>
        <end position="52"/>
    </location>
</feature>
<dbReference type="Pfam" id="PF07690">
    <property type="entry name" value="MFS_1"/>
    <property type="match status" value="1"/>
</dbReference>
<dbReference type="PANTHER" id="PTHR43124:SF4">
    <property type="entry name" value="SUGAR EFFLUX TRANSPORTER"/>
    <property type="match status" value="1"/>
</dbReference>
<proteinExistence type="predicted"/>
<evidence type="ECO:0000256" key="1">
    <source>
        <dbReference type="ARBA" id="ARBA00004651"/>
    </source>
</evidence>
<sequence length="407" mass="43148">MGDTGITVARDKDQIMTSIKTPEGRRLWVPVFSLALAAFIFVTTEVLPIGLLPEIAKDLGETEAFTGLLVAMYAWSVALLSLPLTALTARVERRKLLIGLFVVFIAGHVLSALAPNFTTLMLARICIANAHAVFWSITTPIVVRITPQGMKARGLAIVIVGSSLATVMGVPLSTVVGQHFGWRAAFLLIGAVAACIAFILWRLLPPLVAKDTGSFKSVPGLFRNKELALLYLQTLLAVTGYFLAYTYLAPLLIQIGGFSGQAVPLFLLLMGLSGICGSLFATRLAAMKTKLVFILPSVAIFLCLLALNISIAHLAAIVPICILWGGSMAVLGLLFQSKILEIAAHSADIATSIYSGIFNVGIGGGAFIGSFVFNTLGLHTTGYAAAAFFLATICVSVYSARSTRTTP</sequence>
<dbReference type="GO" id="GO:0005886">
    <property type="term" value="C:plasma membrane"/>
    <property type="evidence" value="ECO:0007669"/>
    <property type="project" value="UniProtKB-SubCell"/>
</dbReference>
<protein>
    <submittedName>
        <fullName evidence="8">Sugar transporter</fullName>
    </submittedName>
</protein>
<evidence type="ECO:0000256" key="2">
    <source>
        <dbReference type="ARBA" id="ARBA00022475"/>
    </source>
</evidence>
<gene>
    <name evidence="8" type="ORF">EB812_08655</name>
</gene>
<dbReference type="InterPro" id="IPR036259">
    <property type="entry name" value="MFS_trans_sf"/>
</dbReference>
<feature type="transmembrane region" description="Helical" evidence="6">
    <location>
        <begin position="64"/>
        <end position="84"/>
    </location>
</feature>
<feature type="transmembrane region" description="Helical" evidence="6">
    <location>
        <begin position="382"/>
        <end position="400"/>
    </location>
</feature>
<keyword evidence="8" id="KW-0762">Sugar transport</keyword>
<feature type="transmembrane region" description="Helical" evidence="6">
    <location>
        <begin position="229"/>
        <end position="253"/>
    </location>
</feature>
<evidence type="ECO:0000313" key="8">
    <source>
        <dbReference type="EMBL" id="TBH79062.1"/>
    </source>
</evidence>
<name>A0A6H3FA75_9BACT</name>
<dbReference type="Proteomes" id="UP000292919">
    <property type="component" value="Unassembled WGS sequence"/>
</dbReference>
<dbReference type="InterPro" id="IPR050189">
    <property type="entry name" value="MFS_Efflux_Transporters"/>
</dbReference>
<dbReference type="PROSITE" id="PS50850">
    <property type="entry name" value="MFS"/>
    <property type="match status" value="1"/>
</dbReference>
<reference evidence="8 9" key="1">
    <citation type="submission" date="2018-12" db="EMBL/GenBank/DDBJ databases">
        <title>First genome draft of Desulfovibrio legallis sp. nov.</title>
        <authorList>
            <person name="Ben Dhia O."/>
            <person name="Najjari A."/>
            <person name="Ferjani R."/>
            <person name="Fhoula I."/>
            <person name="Fardeau M.-L."/>
            <person name="Boudabbous A."/>
            <person name="Ouzari H.I."/>
        </authorList>
    </citation>
    <scope>NUCLEOTIDE SEQUENCE [LARGE SCALE GENOMIC DNA]</scope>
    <source>
        <strain evidence="8 9">H1T</strain>
    </source>
</reference>
<evidence type="ECO:0000256" key="4">
    <source>
        <dbReference type="ARBA" id="ARBA00022989"/>
    </source>
</evidence>
<evidence type="ECO:0000259" key="7">
    <source>
        <dbReference type="PROSITE" id="PS50850"/>
    </source>
</evidence>
<dbReference type="Gene3D" id="1.20.1250.20">
    <property type="entry name" value="MFS general substrate transporter like domains"/>
    <property type="match status" value="1"/>
</dbReference>
<evidence type="ECO:0000256" key="6">
    <source>
        <dbReference type="SAM" id="Phobius"/>
    </source>
</evidence>
<dbReference type="CDD" id="cd17324">
    <property type="entry name" value="MFS_NepI_like"/>
    <property type="match status" value="1"/>
</dbReference>
<keyword evidence="9" id="KW-1185">Reference proteome</keyword>
<feature type="transmembrane region" description="Helical" evidence="6">
    <location>
        <begin position="317"/>
        <end position="335"/>
    </location>
</feature>
<feature type="transmembrane region" description="Helical" evidence="6">
    <location>
        <begin position="121"/>
        <end position="143"/>
    </location>
</feature>
<feature type="transmembrane region" description="Helical" evidence="6">
    <location>
        <begin position="96"/>
        <end position="115"/>
    </location>
</feature>
<dbReference type="SUPFAM" id="SSF103473">
    <property type="entry name" value="MFS general substrate transporter"/>
    <property type="match status" value="1"/>
</dbReference>
<comment type="caution">
    <text evidence="8">The sequence shown here is derived from an EMBL/GenBank/DDBJ whole genome shotgun (WGS) entry which is preliminary data.</text>
</comment>
<dbReference type="NCBIfam" id="NF002921">
    <property type="entry name" value="PRK03545.1"/>
    <property type="match status" value="1"/>
</dbReference>
<evidence type="ECO:0000313" key="9">
    <source>
        <dbReference type="Proteomes" id="UP000292919"/>
    </source>
</evidence>
<keyword evidence="3 6" id="KW-0812">Transmembrane</keyword>
<feature type="transmembrane region" description="Helical" evidence="6">
    <location>
        <begin position="265"/>
        <end position="284"/>
    </location>
</feature>